<keyword evidence="3" id="KW-0813">Transport</keyword>
<feature type="transmembrane region" description="Helical" evidence="9">
    <location>
        <begin position="319"/>
        <end position="340"/>
    </location>
</feature>
<evidence type="ECO:0000313" key="10">
    <source>
        <dbReference type="EMBL" id="MBM6738308.1"/>
    </source>
</evidence>
<evidence type="ECO:0000256" key="1">
    <source>
        <dbReference type="ARBA" id="ARBA00004651"/>
    </source>
</evidence>
<feature type="transmembrane region" description="Helical" evidence="9">
    <location>
        <begin position="375"/>
        <end position="394"/>
    </location>
</feature>
<evidence type="ECO:0000256" key="9">
    <source>
        <dbReference type="SAM" id="Phobius"/>
    </source>
</evidence>
<evidence type="ECO:0000313" key="11">
    <source>
        <dbReference type="Proteomes" id="UP000716906"/>
    </source>
</evidence>
<evidence type="ECO:0000256" key="7">
    <source>
        <dbReference type="ARBA" id="ARBA00023136"/>
    </source>
</evidence>
<name>A0ABS2E9L0_9FIRM</name>
<proteinExistence type="inferred from homology"/>
<evidence type="ECO:0000256" key="6">
    <source>
        <dbReference type="ARBA" id="ARBA00022989"/>
    </source>
</evidence>
<dbReference type="PANTHER" id="PTHR21716:SF53">
    <property type="entry name" value="PERMEASE PERM-RELATED"/>
    <property type="match status" value="1"/>
</dbReference>
<evidence type="ECO:0000256" key="5">
    <source>
        <dbReference type="ARBA" id="ARBA00022692"/>
    </source>
</evidence>
<keyword evidence="6 9" id="KW-1133">Transmembrane helix</keyword>
<feature type="transmembrane region" description="Helical" evidence="9">
    <location>
        <begin position="107"/>
        <end position="132"/>
    </location>
</feature>
<dbReference type="PANTHER" id="PTHR21716">
    <property type="entry name" value="TRANSMEMBRANE PROTEIN"/>
    <property type="match status" value="1"/>
</dbReference>
<dbReference type="RefSeq" id="WP_191493372.1">
    <property type="nucleotide sequence ID" value="NZ_JACLYY010000008.1"/>
</dbReference>
<protein>
    <submittedName>
        <fullName evidence="10">AI-2E family transporter</fullName>
    </submittedName>
</protein>
<feature type="region of interest" description="Disordered" evidence="8">
    <location>
        <begin position="1"/>
        <end position="22"/>
    </location>
</feature>
<evidence type="ECO:0000256" key="4">
    <source>
        <dbReference type="ARBA" id="ARBA00022475"/>
    </source>
</evidence>
<sequence length="451" mass="49930">MTETERETKKENKDRPRSGRGTSWIRQQFGRGLTYFIVVAAGIMFYFALLRATNLTDVLWTVVDVLKPILYGLIIAYLLNPIVKQVDRHLGPALKKKMKNETKAKKLSRAAGIALAVVFLFFLITALINMLIPELYKSIRDLVMTLPGQLNSLGREFNRFYANDSAIGDIVKRALSEGTDMLQNWLRTDLLARINDLMASLTEGVISFLSEVFNALIGVIVSVYVLFSKEKFVSQTKKTVYAVFSTRNANAILHLTRKSNEIFGGFIIGKIIDSAIIGVLCFIGISILRMPYVMLVSVIVGVTNVIPFFGPYIGAIPSAILIMLADPLKGVYFVIFIFLLQQLDGNFIGPKILGNSTGLSAFWVIFSILLGGGLFGFPGMLMGVPTFAVIYYIVQTIVNRRLENKNLPTQSDFYDELSYVDDSGSYVGGGDAGDTRDGQGSEAENGRQDQK</sequence>
<feature type="transmembrane region" description="Helical" evidence="9">
    <location>
        <begin position="292"/>
        <end position="313"/>
    </location>
</feature>
<feature type="transmembrane region" description="Helical" evidence="9">
    <location>
        <begin position="69"/>
        <end position="86"/>
    </location>
</feature>
<feature type="transmembrane region" description="Helical" evidence="9">
    <location>
        <begin position="205"/>
        <end position="227"/>
    </location>
</feature>
<feature type="compositionally biased region" description="Basic and acidic residues" evidence="8">
    <location>
        <begin position="1"/>
        <end position="17"/>
    </location>
</feature>
<keyword evidence="7 9" id="KW-0472">Membrane</keyword>
<comment type="caution">
    <text evidence="10">The sequence shown here is derived from an EMBL/GenBank/DDBJ whole genome shotgun (WGS) entry which is preliminary data.</text>
</comment>
<gene>
    <name evidence="10" type="ORF">H7U36_09405</name>
</gene>
<feature type="compositionally biased region" description="Basic and acidic residues" evidence="8">
    <location>
        <begin position="433"/>
        <end position="451"/>
    </location>
</feature>
<dbReference type="Proteomes" id="UP000716906">
    <property type="component" value="Unassembled WGS sequence"/>
</dbReference>
<feature type="transmembrane region" description="Helical" evidence="9">
    <location>
        <begin position="32"/>
        <end position="49"/>
    </location>
</feature>
<dbReference type="InterPro" id="IPR002549">
    <property type="entry name" value="AI-2E-like"/>
</dbReference>
<reference evidence="10 11" key="1">
    <citation type="journal article" date="2021" name="Sci. Rep.">
        <title>The distribution of antibiotic resistance genes in chicken gut microbiota commensals.</title>
        <authorList>
            <person name="Juricova H."/>
            <person name="Matiasovicova J."/>
            <person name="Kubasova T."/>
            <person name="Cejkova D."/>
            <person name="Rychlik I."/>
        </authorList>
    </citation>
    <scope>NUCLEOTIDE SEQUENCE [LARGE SCALE GENOMIC DNA]</scope>
    <source>
        <strain evidence="10 11">An773</strain>
    </source>
</reference>
<evidence type="ECO:0000256" key="8">
    <source>
        <dbReference type="SAM" id="MobiDB-lite"/>
    </source>
</evidence>
<organism evidence="10 11">
    <name type="scientific">Faecalicatena fissicatena</name>
    <dbReference type="NCBI Taxonomy" id="290055"/>
    <lineage>
        <taxon>Bacteria</taxon>
        <taxon>Bacillati</taxon>
        <taxon>Bacillota</taxon>
        <taxon>Clostridia</taxon>
        <taxon>Lachnospirales</taxon>
        <taxon>Lachnospiraceae</taxon>
        <taxon>Faecalicatena</taxon>
    </lineage>
</organism>
<evidence type="ECO:0000256" key="2">
    <source>
        <dbReference type="ARBA" id="ARBA00009773"/>
    </source>
</evidence>
<keyword evidence="5 9" id="KW-0812">Transmembrane</keyword>
<feature type="region of interest" description="Disordered" evidence="8">
    <location>
        <begin position="424"/>
        <end position="451"/>
    </location>
</feature>
<comment type="similarity">
    <text evidence="2">Belongs to the autoinducer-2 exporter (AI-2E) (TC 2.A.86) family.</text>
</comment>
<accession>A0ABS2E9L0</accession>
<keyword evidence="4" id="KW-1003">Cell membrane</keyword>
<feature type="transmembrane region" description="Helical" evidence="9">
    <location>
        <begin position="262"/>
        <end position="285"/>
    </location>
</feature>
<comment type="subcellular location">
    <subcellularLocation>
        <location evidence="1">Cell membrane</location>
        <topology evidence="1">Multi-pass membrane protein</topology>
    </subcellularLocation>
</comment>
<dbReference type="Pfam" id="PF01594">
    <property type="entry name" value="AI-2E_transport"/>
    <property type="match status" value="1"/>
</dbReference>
<keyword evidence="11" id="KW-1185">Reference proteome</keyword>
<evidence type="ECO:0000256" key="3">
    <source>
        <dbReference type="ARBA" id="ARBA00022448"/>
    </source>
</evidence>
<dbReference type="EMBL" id="JACLYY010000008">
    <property type="protein sequence ID" value="MBM6738308.1"/>
    <property type="molecule type" value="Genomic_DNA"/>
</dbReference>